<keyword evidence="3 5" id="KW-0732">Signal</keyword>
<dbReference type="InterPro" id="IPR044788">
    <property type="entry name" value="X8_dom_prot"/>
</dbReference>
<comment type="subcellular location">
    <subcellularLocation>
        <location evidence="1">Cell membrane</location>
        <topology evidence="1">Lipid-anchor</topology>
        <topology evidence="1">GPI-anchor</topology>
    </subcellularLocation>
</comment>
<name>A0A0D2RT66_GOSRA</name>
<keyword evidence="2" id="KW-0472">Membrane</keyword>
<dbReference type="OMA" id="DATIWAD"/>
<keyword evidence="2" id="KW-0325">Glycoprotein</keyword>
<accession>A0A0D2RT66</accession>
<keyword evidence="2" id="KW-0336">GPI-anchor</keyword>
<evidence type="ECO:0000313" key="8">
    <source>
        <dbReference type="Proteomes" id="UP000032304"/>
    </source>
</evidence>
<dbReference type="AlphaFoldDB" id="A0A0D2RT66"/>
<evidence type="ECO:0000256" key="2">
    <source>
        <dbReference type="ARBA" id="ARBA00022622"/>
    </source>
</evidence>
<sequence length="132" mass="14291">MKSLSNVSFLLLGTVFFHLFSSTAVEAASKGKLLHGEYKGAKDEDKRYCVPKPEASDAALQKNLDWACGQGIDCSPIQPGAICGDPATVRFRAQFAMNSYYRKQGGIDSACDFSGTAQITHVDPSSEKCKYV</sequence>
<keyword evidence="8" id="KW-1185">Reference proteome</keyword>
<proteinExistence type="predicted"/>
<evidence type="ECO:0000256" key="3">
    <source>
        <dbReference type="ARBA" id="ARBA00022729"/>
    </source>
</evidence>
<dbReference type="STRING" id="29730.A0A0D2RT66"/>
<dbReference type="Gramene" id="KJB73922">
    <property type="protein sequence ID" value="KJB73922"/>
    <property type="gene ID" value="B456_011G261200"/>
</dbReference>
<dbReference type="SMART" id="SM00768">
    <property type="entry name" value="X8"/>
    <property type="match status" value="1"/>
</dbReference>
<keyword evidence="4" id="KW-1015">Disulfide bond</keyword>
<dbReference type="GO" id="GO:0009506">
    <property type="term" value="C:plasmodesma"/>
    <property type="evidence" value="ECO:0007669"/>
    <property type="project" value="UniProtKB-ARBA"/>
</dbReference>
<dbReference type="Pfam" id="PF07983">
    <property type="entry name" value="X8"/>
    <property type="match status" value="1"/>
</dbReference>
<evidence type="ECO:0000313" key="7">
    <source>
        <dbReference type="EMBL" id="KJB73922.1"/>
    </source>
</evidence>
<feature type="signal peptide" evidence="5">
    <location>
        <begin position="1"/>
        <end position="27"/>
    </location>
</feature>
<evidence type="ECO:0000259" key="6">
    <source>
        <dbReference type="SMART" id="SM00768"/>
    </source>
</evidence>
<dbReference type="InterPro" id="IPR012946">
    <property type="entry name" value="X8"/>
</dbReference>
<dbReference type="GO" id="GO:0098552">
    <property type="term" value="C:side of membrane"/>
    <property type="evidence" value="ECO:0007669"/>
    <property type="project" value="UniProtKB-KW"/>
</dbReference>
<reference evidence="7 8" key="1">
    <citation type="journal article" date="2012" name="Nature">
        <title>Repeated polyploidization of Gossypium genomes and the evolution of spinnable cotton fibres.</title>
        <authorList>
            <person name="Paterson A.H."/>
            <person name="Wendel J.F."/>
            <person name="Gundlach H."/>
            <person name="Guo H."/>
            <person name="Jenkins J."/>
            <person name="Jin D."/>
            <person name="Llewellyn D."/>
            <person name="Showmaker K.C."/>
            <person name="Shu S."/>
            <person name="Udall J."/>
            <person name="Yoo M.J."/>
            <person name="Byers R."/>
            <person name="Chen W."/>
            <person name="Doron-Faigenboim A."/>
            <person name="Duke M.V."/>
            <person name="Gong L."/>
            <person name="Grimwood J."/>
            <person name="Grover C."/>
            <person name="Grupp K."/>
            <person name="Hu G."/>
            <person name="Lee T.H."/>
            <person name="Li J."/>
            <person name="Lin L."/>
            <person name="Liu T."/>
            <person name="Marler B.S."/>
            <person name="Page J.T."/>
            <person name="Roberts A.W."/>
            <person name="Romanel E."/>
            <person name="Sanders W.S."/>
            <person name="Szadkowski E."/>
            <person name="Tan X."/>
            <person name="Tang H."/>
            <person name="Xu C."/>
            <person name="Wang J."/>
            <person name="Wang Z."/>
            <person name="Zhang D."/>
            <person name="Zhang L."/>
            <person name="Ashrafi H."/>
            <person name="Bedon F."/>
            <person name="Bowers J.E."/>
            <person name="Brubaker C.L."/>
            <person name="Chee P.W."/>
            <person name="Das S."/>
            <person name="Gingle A.R."/>
            <person name="Haigler C.H."/>
            <person name="Harker D."/>
            <person name="Hoffmann L.V."/>
            <person name="Hovav R."/>
            <person name="Jones D.C."/>
            <person name="Lemke C."/>
            <person name="Mansoor S."/>
            <person name="ur Rahman M."/>
            <person name="Rainville L.N."/>
            <person name="Rambani A."/>
            <person name="Reddy U.K."/>
            <person name="Rong J.K."/>
            <person name="Saranga Y."/>
            <person name="Scheffler B.E."/>
            <person name="Scheffler J.A."/>
            <person name="Stelly D.M."/>
            <person name="Triplett B.A."/>
            <person name="Van Deynze A."/>
            <person name="Vaslin M.F."/>
            <person name="Waghmare V.N."/>
            <person name="Walford S.A."/>
            <person name="Wright R.J."/>
            <person name="Zaki E.A."/>
            <person name="Zhang T."/>
            <person name="Dennis E.S."/>
            <person name="Mayer K.F."/>
            <person name="Peterson D.G."/>
            <person name="Rokhsar D.S."/>
            <person name="Wang X."/>
            <person name="Schmutz J."/>
        </authorList>
    </citation>
    <scope>NUCLEOTIDE SEQUENCE [LARGE SCALE GENOMIC DNA]</scope>
</reference>
<dbReference type="Proteomes" id="UP000032304">
    <property type="component" value="Chromosome 11"/>
</dbReference>
<keyword evidence="2" id="KW-0449">Lipoprotein</keyword>
<dbReference type="Gene3D" id="1.20.58.1040">
    <property type="match status" value="1"/>
</dbReference>
<dbReference type="PANTHER" id="PTHR31044">
    <property type="entry name" value="BETA-1,3 GLUCANASE"/>
    <property type="match status" value="1"/>
</dbReference>
<feature type="domain" description="X8" evidence="6">
    <location>
        <begin position="47"/>
        <end position="131"/>
    </location>
</feature>
<dbReference type="PANTHER" id="PTHR31044:SF52">
    <property type="entry name" value="OS01G0631500 PROTEIN"/>
    <property type="match status" value="1"/>
</dbReference>
<dbReference type="EMBL" id="CM001750">
    <property type="protein sequence ID" value="KJB73922.1"/>
    <property type="molecule type" value="Genomic_DNA"/>
</dbReference>
<gene>
    <name evidence="7" type="ORF">B456_011G261200</name>
</gene>
<dbReference type="GO" id="GO:0005886">
    <property type="term" value="C:plasma membrane"/>
    <property type="evidence" value="ECO:0007669"/>
    <property type="project" value="UniProtKB-SubCell"/>
</dbReference>
<dbReference type="FunFam" id="1.20.58.1040:FF:000003">
    <property type="entry name" value="glucan endo-1,3-beta-glucosidase 7"/>
    <property type="match status" value="1"/>
</dbReference>
<feature type="chain" id="PRO_5002250454" description="X8 domain-containing protein" evidence="5">
    <location>
        <begin position="28"/>
        <end position="132"/>
    </location>
</feature>
<organism evidence="7 8">
    <name type="scientific">Gossypium raimondii</name>
    <name type="common">Peruvian cotton</name>
    <name type="synonym">Gossypium klotzschianum subsp. raimondii</name>
    <dbReference type="NCBI Taxonomy" id="29730"/>
    <lineage>
        <taxon>Eukaryota</taxon>
        <taxon>Viridiplantae</taxon>
        <taxon>Streptophyta</taxon>
        <taxon>Embryophyta</taxon>
        <taxon>Tracheophyta</taxon>
        <taxon>Spermatophyta</taxon>
        <taxon>Magnoliopsida</taxon>
        <taxon>eudicotyledons</taxon>
        <taxon>Gunneridae</taxon>
        <taxon>Pentapetalae</taxon>
        <taxon>rosids</taxon>
        <taxon>malvids</taxon>
        <taxon>Malvales</taxon>
        <taxon>Malvaceae</taxon>
        <taxon>Malvoideae</taxon>
        <taxon>Gossypium</taxon>
    </lineage>
</organism>
<evidence type="ECO:0000256" key="4">
    <source>
        <dbReference type="ARBA" id="ARBA00023157"/>
    </source>
</evidence>
<protein>
    <recommendedName>
        <fullName evidence="6">X8 domain-containing protein</fullName>
    </recommendedName>
</protein>
<evidence type="ECO:0000256" key="5">
    <source>
        <dbReference type="SAM" id="SignalP"/>
    </source>
</evidence>
<evidence type="ECO:0000256" key="1">
    <source>
        <dbReference type="ARBA" id="ARBA00004609"/>
    </source>
</evidence>